<proteinExistence type="predicted"/>
<dbReference type="PANTHER" id="PTHR38444:SF1">
    <property type="entry name" value="ENTEROBACTIN BIOSYNTHESIS PROTEIN YBDZ"/>
    <property type="match status" value="1"/>
</dbReference>
<dbReference type="SUPFAM" id="SSF160582">
    <property type="entry name" value="MbtH-like"/>
    <property type="match status" value="1"/>
</dbReference>
<feature type="domain" description="MbtH-like" evidence="1">
    <location>
        <begin position="8"/>
        <end position="58"/>
    </location>
</feature>
<dbReference type="AlphaFoldDB" id="A0A9D1S1X5"/>
<sequence>MRSPTVTNPFERDDLQFRVVINELEQHSIWPEFADVPGGWVAVYGPAQRGECLDYVEQHWSDITPVLERDAAVS</sequence>
<evidence type="ECO:0000313" key="2">
    <source>
        <dbReference type="EMBL" id="HIW99350.1"/>
    </source>
</evidence>
<organism evidence="2 3">
    <name type="scientific">Candidatus Nesterenkonia stercoripullorum</name>
    <dbReference type="NCBI Taxonomy" id="2838701"/>
    <lineage>
        <taxon>Bacteria</taxon>
        <taxon>Bacillati</taxon>
        <taxon>Actinomycetota</taxon>
        <taxon>Actinomycetes</taxon>
        <taxon>Micrococcales</taxon>
        <taxon>Micrococcaceae</taxon>
        <taxon>Nesterenkonia</taxon>
    </lineage>
</organism>
<dbReference type="Gene3D" id="3.90.820.10">
    <property type="entry name" value="Structural Genomics, Unknown Function 30-nov-00 1gh9 Mol_id"/>
    <property type="match status" value="1"/>
</dbReference>
<evidence type="ECO:0000313" key="3">
    <source>
        <dbReference type="Proteomes" id="UP000824151"/>
    </source>
</evidence>
<evidence type="ECO:0000259" key="1">
    <source>
        <dbReference type="SMART" id="SM00923"/>
    </source>
</evidence>
<dbReference type="Pfam" id="PF03621">
    <property type="entry name" value="MbtH"/>
    <property type="match status" value="1"/>
</dbReference>
<gene>
    <name evidence="2" type="ORF">H9871_04325</name>
</gene>
<dbReference type="SMART" id="SM00923">
    <property type="entry name" value="MbtH"/>
    <property type="match status" value="1"/>
</dbReference>
<dbReference type="Proteomes" id="UP000824151">
    <property type="component" value="Unassembled WGS sequence"/>
</dbReference>
<reference evidence="2" key="1">
    <citation type="journal article" date="2021" name="PeerJ">
        <title>Extensive microbial diversity within the chicken gut microbiome revealed by metagenomics and culture.</title>
        <authorList>
            <person name="Gilroy R."/>
            <person name="Ravi A."/>
            <person name="Getino M."/>
            <person name="Pursley I."/>
            <person name="Horton D.L."/>
            <person name="Alikhan N.F."/>
            <person name="Baker D."/>
            <person name="Gharbi K."/>
            <person name="Hall N."/>
            <person name="Watson M."/>
            <person name="Adriaenssens E.M."/>
            <person name="Foster-Nyarko E."/>
            <person name="Jarju S."/>
            <person name="Secka A."/>
            <person name="Antonio M."/>
            <person name="Oren A."/>
            <person name="Chaudhuri R.R."/>
            <person name="La Ragione R."/>
            <person name="Hildebrand F."/>
            <person name="Pallen M.J."/>
        </authorList>
    </citation>
    <scope>NUCLEOTIDE SEQUENCE</scope>
    <source>
        <strain evidence="2">ChiHejej3B27-3195</strain>
    </source>
</reference>
<dbReference type="EMBL" id="DXGD01000155">
    <property type="protein sequence ID" value="HIW99350.1"/>
    <property type="molecule type" value="Genomic_DNA"/>
</dbReference>
<protein>
    <submittedName>
        <fullName evidence="2">MbtH family protein</fullName>
    </submittedName>
</protein>
<name>A0A9D1S1X5_9MICC</name>
<dbReference type="GO" id="GO:0019290">
    <property type="term" value="P:siderophore biosynthetic process"/>
    <property type="evidence" value="ECO:0007669"/>
    <property type="project" value="TreeGrafter"/>
</dbReference>
<reference evidence="2" key="2">
    <citation type="submission" date="2021-04" db="EMBL/GenBank/DDBJ databases">
        <authorList>
            <person name="Gilroy R."/>
        </authorList>
    </citation>
    <scope>NUCLEOTIDE SEQUENCE</scope>
    <source>
        <strain evidence="2">ChiHejej3B27-3195</strain>
    </source>
</reference>
<dbReference type="InterPro" id="IPR037407">
    <property type="entry name" value="MLP_fam"/>
</dbReference>
<dbReference type="PANTHER" id="PTHR38444">
    <property type="entry name" value="ENTEROBACTIN BIOSYNTHESIS PROTEIN YBDZ"/>
    <property type="match status" value="1"/>
</dbReference>
<dbReference type="InterPro" id="IPR005153">
    <property type="entry name" value="MbtH-like_dom"/>
</dbReference>
<comment type="caution">
    <text evidence="2">The sequence shown here is derived from an EMBL/GenBank/DDBJ whole genome shotgun (WGS) entry which is preliminary data.</text>
</comment>
<dbReference type="GO" id="GO:0005829">
    <property type="term" value="C:cytosol"/>
    <property type="evidence" value="ECO:0007669"/>
    <property type="project" value="TreeGrafter"/>
</dbReference>
<dbReference type="InterPro" id="IPR038020">
    <property type="entry name" value="MbtH-like_sf"/>
</dbReference>
<accession>A0A9D1S1X5</accession>